<evidence type="ECO:0000313" key="2">
    <source>
        <dbReference type="Proteomes" id="UP000339249"/>
    </source>
</evidence>
<sequence length="83" mass="9279">MVDYARQPARQQAVRLTQSEALARRVCYLIAKTGSFFRRLGALLAQKGDPVMSTMFALMLTVGMLTGGNQDVLLGVYEQRERL</sequence>
<evidence type="ECO:0000313" key="1">
    <source>
        <dbReference type="EMBL" id="VTN08310.1"/>
    </source>
</evidence>
<accession>A0A4U9CRH4</accession>
<gene>
    <name evidence="1" type="ORF">NCTC9185_00185</name>
</gene>
<name>A0A4U9CRH4_RAOTE</name>
<dbReference type="AlphaFoldDB" id="A0A4U9CRH4"/>
<organism evidence="1 2">
    <name type="scientific">Raoultella terrigena</name>
    <name type="common">Klebsiella terrigena</name>
    <dbReference type="NCBI Taxonomy" id="577"/>
    <lineage>
        <taxon>Bacteria</taxon>
        <taxon>Pseudomonadati</taxon>
        <taxon>Pseudomonadota</taxon>
        <taxon>Gammaproteobacteria</taxon>
        <taxon>Enterobacterales</taxon>
        <taxon>Enterobacteriaceae</taxon>
        <taxon>Klebsiella/Raoultella group</taxon>
        <taxon>Raoultella</taxon>
    </lineage>
</organism>
<dbReference type="EMBL" id="CABDVU010000001">
    <property type="protein sequence ID" value="VTN08310.1"/>
    <property type="molecule type" value="Genomic_DNA"/>
</dbReference>
<proteinExistence type="predicted"/>
<dbReference type="Proteomes" id="UP000339249">
    <property type="component" value="Unassembled WGS sequence"/>
</dbReference>
<protein>
    <submittedName>
        <fullName evidence="1">Protein of uncharacterized function (DUF1482)</fullName>
    </submittedName>
</protein>
<reference evidence="1 2" key="1">
    <citation type="submission" date="2019-04" db="EMBL/GenBank/DDBJ databases">
        <authorList>
            <consortium name="Pathogen Informatics"/>
        </authorList>
    </citation>
    <scope>NUCLEOTIDE SEQUENCE [LARGE SCALE GENOMIC DNA]</scope>
    <source>
        <strain evidence="1 2">NCTC9185</strain>
    </source>
</reference>